<dbReference type="Pfam" id="PF21113">
    <property type="entry name" value="LarA_C"/>
    <property type="match status" value="1"/>
</dbReference>
<dbReference type="PANTHER" id="PTHR33171:SF17">
    <property type="entry name" value="LARA-LIKE N-TERMINAL DOMAIN-CONTAINING PROTEIN"/>
    <property type="match status" value="1"/>
</dbReference>
<dbReference type="Proteomes" id="UP000027665">
    <property type="component" value="Unassembled WGS sequence"/>
</dbReference>
<dbReference type="InterPro" id="IPR018657">
    <property type="entry name" value="LarA-like_N"/>
</dbReference>
<dbReference type="RefSeq" id="WP_051682566.1">
    <property type="nucleotide sequence ID" value="NZ_JMKI01000006.1"/>
</dbReference>
<dbReference type="InterPro" id="IPR047926">
    <property type="entry name" value="Ni_dep_LarA"/>
</dbReference>
<dbReference type="Gene3D" id="3.90.226.30">
    <property type="match status" value="1"/>
</dbReference>
<feature type="domain" description="LarA-like N-terminal" evidence="1">
    <location>
        <begin position="34"/>
        <end position="220"/>
    </location>
</feature>
<dbReference type="NCBIfam" id="NF033504">
    <property type="entry name" value="Ni_dep_LarA"/>
    <property type="match status" value="1"/>
</dbReference>
<protein>
    <submittedName>
        <fullName evidence="3">Uncharacterized protein</fullName>
    </submittedName>
</protein>
<comment type="caution">
    <text evidence="3">The sequence shown here is derived from an EMBL/GenBank/DDBJ whole genome shotgun (WGS) entry which is preliminary data.</text>
</comment>
<evidence type="ECO:0000313" key="3">
    <source>
        <dbReference type="EMBL" id="KEJ93139.1"/>
    </source>
</evidence>
<dbReference type="GO" id="GO:0050043">
    <property type="term" value="F:lactate racemase activity"/>
    <property type="evidence" value="ECO:0007669"/>
    <property type="project" value="InterPro"/>
</dbReference>
<dbReference type="Gene3D" id="3.40.50.11440">
    <property type="match status" value="1"/>
</dbReference>
<feature type="domain" description="Lactate racemase C-terminal" evidence="2">
    <location>
        <begin position="285"/>
        <end position="422"/>
    </location>
</feature>
<evidence type="ECO:0000259" key="1">
    <source>
        <dbReference type="Pfam" id="PF09861"/>
    </source>
</evidence>
<dbReference type="AlphaFoldDB" id="A0A073ITP9"/>
<dbReference type="OrthoDB" id="9770545at2"/>
<dbReference type="InterPro" id="IPR048520">
    <property type="entry name" value="LarA_C"/>
</dbReference>
<dbReference type="eggNOG" id="COG3875">
    <property type="taxonomic scope" value="Bacteria"/>
</dbReference>
<dbReference type="EMBL" id="JMKI01000006">
    <property type="protein sequence ID" value="KEJ93139.1"/>
    <property type="molecule type" value="Genomic_DNA"/>
</dbReference>
<organism evidence="3 4">
    <name type="scientific">Synergistes jonesii</name>
    <dbReference type="NCBI Taxonomy" id="2754"/>
    <lineage>
        <taxon>Bacteria</taxon>
        <taxon>Thermotogati</taxon>
        <taxon>Synergistota</taxon>
        <taxon>Synergistia</taxon>
        <taxon>Synergistales</taxon>
        <taxon>Synergistaceae</taxon>
        <taxon>Synergistes</taxon>
    </lineage>
</organism>
<keyword evidence="4" id="KW-1185">Reference proteome</keyword>
<sequence length="430" mass="45908">MSAEYGFEKNAGGAFYRDGVEGVLLRVPDALAGVEFIYPEEPEPEESGVLIGRALETPIGSLRLSELAAGKKDAVILVSDATRAVATAAVLPYVMKELAAGGIAEENVLLVVATGVHRGATEEEMKEIAGGYYGRVRIENHDPYDPEKLVTIGRTSFGNSVELNKKVCGAALRVSIGKIEAHEFAGFSGGRKSVLPGVASERCIVYNHRPEMILDPRAVSGNLDGNPVHLDMLETAKALGIDFCVNTVQNAKGAPLGVFAGDMEAAHLKGVEFLRSLFGIKLGGADIYLVTPGLPLNIDLYQSMKALIALTPAVKRGDTIIFYSRCSEGINSEDMMSSFRGAASLEGVLKDVTENYRIQKDHALLLCKLYQKGAGVIALSPNVGAADFSALMMTPAKNLADALETAIQRHSSGKRPRLAIIPMPQRLVLN</sequence>
<evidence type="ECO:0000259" key="2">
    <source>
        <dbReference type="Pfam" id="PF21113"/>
    </source>
</evidence>
<dbReference type="GeneID" id="90982803"/>
<dbReference type="InterPro" id="IPR043166">
    <property type="entry name" value="LarA-like_C"/>
</dbReference>
<dbReference type="InterPro" id="IPR048068">
    <property type="entry name" value="LarA-like"/>
</dbReference>
<accession>A0A073ITP9</accession>
<gene>
    <name evidence="3" type="ORF">EH55_12590</name>
</gene>
<evidence type="ECO:0000313" key="4">
    <source>
        <dbReference type="Proteomes" id="UP000027665"/>
    </source>
</evidence>
<dbReference type="Pfam" id="PF09861">
    <property type="entry name" value="Lar_N"/>
    <property type="match status" value="1"/>
</dbReference>
<proteinExistence type="predicted"/>
<dbReference type="STRING" id="2754.EH55_12590"/>
<name>A0A073ITP9_9BACT</name>
<reference evidence="3 4" key="1">
    <citation type="submission" date="2014-04" db="EMBL/GenBank/DDBJ databases">
        <title>Draft Genome Sequence of Synergistes jonesii.</title>
        <authorList>
            <person name="Coil D.A."/>
            <person name="Eisen J.A."/>
            <person name="Holland-Moritz H.E."/>
        </authorList>
    </citation>
    <scope>NUCLEOTIDE SEQUENCE [LARGE SCALE GENOMIC DNA]</scope>
    <source>
        <strain evidence="3 4">78-1</strain>
    </source>
</reference>
<dbReference type="PANTHER" id="PTHR33171">
    <property type="entry name" value="LAR_N DOMAIN-CONTAINING PROTEIN"/>
    <property type="match status" value="1"/>
</dbReference>